<dbReference type="InterPro" id="IPR000425">
    <property type="entry name" value="MIP"/>
</dbReference>
<keyword evidence="5 9" id="KW-1133">Transmembrane helix</keyword>
<dbReference type="Gene3D" id="1.20.1080.10">
    <property type="entry name" value="Glycerol uptake facilitator protein"/>
    <property type="match status" value="1"/>
</dbReference>
<evidence type="ECO:0000256" key="4">
    <source>
        <dbReference type="ARBA" id="ARBA00022737"/>
    </source>
</evidence>
<dbReference type="AlphaFoldDB" id="A0AAN8Z3R4"/>
<feature type="transmembrane region" description="Helical" evidence="9">
    <location>
        <begin position="79"/>
        <end position="101"/>
    </location>
</feature>
<comment type="similarity">
    <text evidence="7">Belongs to the MIP/aquaporin (TC 1.A.8) family. TIP (TC 1.A.8.10) subfamily.</text>
</comment>
<dbReference type="InterPro" id="IPR023271">
    <property type="entry name" value="Aquaporin-like"/>
</dbReference>
<dbReference type="Proteomes" id="UP001370490">
    <property type="component" value="Unassembled WGS sequence"/>
</dbReference>
<keyword evidence="2" id="KW-0926">Vacuole</keyword>
<dbReference type="PANTHER" id="PTHR45665:SF23">
    <property type="entry name" value="AQUAPORIN TIP3-2-RELATED"/>
    <property type="match status" value="1"/>
</dbReference>
<keyword evidence="3 8" id="KW-0812">Transmembrane</keyword>
<evidence type="ECO:0000256" key="8">
    <source>
        <dbReference type="RuleBase" id="RU000477"/>
    </source>
</evidence>
<evidence type="ECO:0000313" key="11">
    <source>
        <dbReference type="Proteomes" id="UP001370490"/>
    </source>
</evidence>
<proteinExistence type="inferred from homology"/>
<feature type="transmembrane region" description="Helical" evidence="9">
    <location>
        <begin position="121"/>
        <end position="143"/>
    </location>
</feature>
<comment type="subcellular location">
    <subcellularLocation>
        <location evidence="1">Vacuole membrane</location>
        <topology evidence="1">Multi-pass membrane protein</topology>
    </subcellularLocation>
</comment>
<dbReference type="PRINTS" id="PR00783">
    <property type="entry name" value="MINTRINSICP"/>
</dbReference>
<evidence type="ECO:0000256" key="2">
    <source>
        <dbReference type="ARBA" id="ARBA00022554"/>
    </source>
</evidence>
<accession>A0AAN8Z3R4</accession>
<evidence type="ECO:0000256" key="7">
    <source>
        <dbReference type="ARBA" id="ARBA00038477"/>
    </source>
</evidence>
<keyword evidence="11" id="KW-1185">Reference proteome</keyword>
<dbReference type="GO" id="GO:0015250">
    <property type="term" value="F:water channel activity"/>
    <property type="evidence" value="ECO:0007669"/>
    <property type="project" value="TreeGrafter"/>
</dbReference>
<sequence>MYRETALAAGGFVAIALAYVLALFAAIVLSMNRPTGFSVAVGEGELDSLLMEIVLTFKLMYTVYATAIDPKRGSLGIKASLGIAFIFGANMLVGGPFDVAAINSVRAFGPALVGWRWQNHWIYSVGPFAGAGLAGLIYEFGIIPTDMPPIHQHHAVHQPLAPKDY</sequence>
<evidence type="ECO:0000256" key="5">
    <source>
        <dbReference type="ARBA" id="ARBA00022989"/>
    </source>
</evidence>
<gene>
    <name evidence="10" type="ORF">RJ641_009720</name>
</gene>
<evidence type="ECO:0000313" key="10">
    <source>
        <dbReference type="EMBL" id="KAK6925394.1"/>
    </source>
</evidence>
<dbReference type="InterPro" id="IPR034294">
    <property type="entry name" value="Aquaporin_transptr"/>
</dbReference>
<dbReference type="GO" id="GO:0005774">
    <property type="term" value="C:vacuolar membrane"/>
    <property type="evidence" value="ECO:0007669"/>
    <property type="project" value="UniProtKB-SubCell"/>
</dbReference>
<dbReference type="Pfam" id="PF00230">
    <property type="entry name" value="MIP"/>
    <property type="match status" value="1"/>
</dbReference>
<evidence type="ECO:0000256" key="6">
    <source>
        <dbReference type="ARBA" id="ARBA00023136"/>
    </source>
</evidence>
<evidence type="ECO:0000256" key="1">
    <source>
        <dbReference type="ARBA" id="ARBA00004128"/>
    </source>
</evidence>
<keyword evidence="8" id="KW-0813">Transport</keyword>
<feature type="transmembrane region" description="Helical" evidence="9">
    <location>
        <begin position="49"/>
        <end position="67"/>
    </location>
</feature>
<reference evidence="10 11" key="1">
    <citation type="submission" date="2023-12" db="EMBL/GenBank/DDBJ databases">
        <title>A high-quality genome assembly for Dillenia turbinata (Dilleniales).</title>
        <authorList>
            <person name="Chanderbali A."/>
        </authorList>
    </citation>
    <scope>NUCLEOTIDE SEQUENCE [LARGE SCALE GENOMIC DNA]</scope>
    <source>
        <strain evidence="10">LSX21</strain>
        <tissue evidence="10">Leaf</tissue>
    </source>
</reference>
<keyword evidence="6 9" id="KW-0472">Membrane</keyword>
<comment type="caution">
    <text evidence="10">The sequence shown here is derived from an EMBL/GenBank/DDBJ whole genome shotgun (WGS) entry which is preliminary data.</text>
</comment>
<dbReference type="PANTHER" id="PTHR45665">
    <property type="entry name" value="AQUAPORIN-8"/>
    <property type="match status" value="1"/>
</dbReference>
<feature type="transmembrane region" description="Helical" evidence="9">
    <location>
        <begin position="7"/>
        <end position="29"/>
    </location>
</feature>
<dbReference type="EMBL" id="JBAMMX010000016">
    <property type="protein sequence ID" value="KAK6925394.1"/>
    <property type="molecule type" value="Genomic_DNA"/>
</dbReference>
<keyword evidence="4" id="KW-0677">Repeat</keyword>
<evidence type="ECO:0000256" key="9">
    <source>
        <dbReference type="SAM" id="Phobius"/>
    </source>
</evidence>
<organism evidence="10 11">
    <name type="scientific">Dillenia turbinata</name>
    <dbReference type="NCBI Taxonomy" id="194707"/>
    <lineage>
        <taxon>Eukaryota</taxon>
        <taxon>Viridiplantae</taxon>
        <taxon>Streptophyta</taxon>
        <taxon>Embryophyta</taxon>
        <taxon>Tracheophyta</taxon>
        <taxon>Spermatophyta</taxon>
        <taxon>Magnoliopsida</taxon>
        <taxon>eudicotyledons</taxon>
        <taxon>Gunneridae</taxon>
        <taxon>Pentapetalae</taxon>
        <taxon>Dilleniales</taxon>
        <taxon>Dilleniaceae</taxon>
        <taxon>Dillenia</taxon>
    </lineage>
</organism>
<protein>
    <submittedName>
        <fullName evidence="10">Major intrinsic protein</fullName>
    </submittedName>
</protein>
<dbReference type="SUPFAM" id="SSF81338">
    <property type="entry name" value="Aquaporin-like"/>
    <property type="match status" value="1"/>
</dbReference>
<evidence type="ECO:0000256" key="3">
    <source>
        <dbReference type="ARBA" id="ARBA00022692"/>
    </source>
</evidence>
<name>A0AAN8Z3R4_9MAGN</name>